<gene>
    <name evidence="2" type="ORF">ESU54_15275</name>
</gene>
<accession>A0A5C6YXF6</accession>
<dbReference type="AlphaFoldDB" id="A0A5C6YXF6"/>
<evidence type="ECO:0000256" key="1">
    <source>
        <dbReference type="SAM" id="Phobius"/>
    </source>
</evidence>
<evidence type="ECO:0000313" key="2">
    <source>
        <dbReference type="EMBL" id="TXD71781.1"/>
    </source>
</evidence>
<protein>
    <submittedName>
        <fullName evidence="2">Uncharacterized protein</fullName>
    </submittedName>
</protein>
<name>A0A5C6YXF6_9FLAO</name>
<feature type="transmembrane region" description="Helical" evidence="1">
    <location>
        <begin position="12"/>
        <end position="35"/>
    </location>
</feature>
<keyword evidence="1" id="KW-0472">Membrane</keyword>
<keyword evidence="1" id="KW-1133">Transmembrane helix</keyword>
<keyword evidence="3" id="KW-1185">Reference proteome</keyword>
<evidence type="ECO:0000313" key="3">
    <source>
        <dbReference type="Proteomes" id="UP000321497"/>
    </source>
</evidence>
<organism evidence="2 3">
    <name type="scientific">Aequorivita antarctica</name>
    <dbReference type="NCBI Taxonomy" id="153266"/>
    <lineage>
        <taxon>Bacteria</taxon>
        <taxon>Pseudomonadati</taxon>
        <taxon>Bacteroidota</taxon>
        <taxon>Flavobacteriia</taxon>
        <taxon>Flavobacteriales</taxon>
        <taxon>Flavobacteriaceae</taxon>
        <taxon>Aequorivita</taxon>
    </lineage>
</organism>
<proteinExistence type="predicted"/>
<sequence>MIYLEADYTIIFVIVILLILSPAIILSIIGGVLYYNGKRKTPKILFIIATVYVIISLGICGTMMM</sequence>
<comment type="caution">
    <text evidence="2">The sequence shown here is derived from an EMBL/GenBank/DDBJ whole genome shotgun (WGS) entry which is preliminary data.</text>
</comment>
<dbReference type="Proteomes" id="UP000321497">
    <property type="component" value="Unassembled WGS sequence"/>
</dbReference>
<keyword evidence="1" id="KW-0812">Transmembrane</keyword>
<feature type="transmembrane region" description="Helical" evidence="1">
    <location>
        <begin position="44"/>
        <end position="64"/>
    </location>
</feature>
<reference evidence="2 3" key="1">
    <citation type="submission" date="2019-08" db="EMBL/GenBank/DDBJ databases">
        <title>Genome of Aequorivita antarctica SW49 (type strain).</title>
        <authorList>
            <person name="Bowman J.P."/>
        </authorList>
    </citation>
    <scope>NUCLEOTIDE SEQUENCE [LARGE SCALE GENOMIC DNA]</scope>
    <source>
        <strain evidence="2 3">SW49</strain>
    </source>
</reference>
<dbReference type="EMBL" id="VORT01000013">
    <property type="protein sequence ID" value="TXD71781.1"/>
    <property type="molecule type" value="Genomic_DNA"/>
</dbReference>